<dbReference type="InterPro" id="IPR050428">
    <property type="entry name" value="TCS_sensor_his_kinase"/>
</dbReference>
<evidence type="ECO:0000256" key="6">
    <source>
        <dbReference type="ARBA" id="ARBA00022692"/>
    </source>
</evidence>
<proteinExistence type="predicted"/>
<evidence type="ECO:0000256" key="8">
    <source>
        <dbReference type="ARBA" id="ARBA00022989"/>
    </source>
</evidence>
<dbReference type="PRINTS" id="PR00344">
    <property type="entry name" value="BCTRLSENSOR"/>
</dbReference>
<gene>
    <name evidence="12" type="ORF">GCM10010469_01550</name>
</gene>
<comment type="subcellular location">
    <subcellularLocation>
        <location evidence="2">Membrane</location>
    </subcellularLocation>
</comment>
<dbReference type="SUPFAM" id="SSF55874">
    <property type="entry name" value="ATPase domain of HSP90 chaperone/DNA topoisomerase II/histidine kinase"/>
    <property type="match status" value="1"/>
</dbReference>
<sequence length="218" mass="22739">MALRLRLENLEPHVAADAGGSLDEALGEVDRMTGILNALLLLARAESGTRGPEPVDVLAVTEERVACWRLVAQPQQIALAIDSESAPVVLAVPGTLDQILDVFLDNALRAAPAGTTIHLRLVEDAGRVAVQCIDAGPGMSEAERARACDRFWRGANAASGEGSGLGLAIAASLARANDGHVLLQEAPGGGLQAEARLPAWPASAPQPTNAAFLEHTWR</sequence>
<protein>
    <recommendedName>
        <fullName evidence="3">histidine kinase</fullName>
        <ecNumber evidence="3">2.7.13.3</ecNumber>
    </recommendedName>
</protein>
<keyword evidence="8" id="KW-1133">Transmembrane helix</keyword>
<keyword evidence="7" id="KW-0418">Kinase</keyword>
<evidence type="ECO:0000313" key="12">
    <source>
        <dbReference type="EMBL" id="GAA3245991.1"/>
    </source>
</evidence>
<evidence type="ECO:0000256" key="3">
    <source>
        <dbReference type="ARBA" id="ARBA00012438"/>
    </source>
</evidence>
<dbReference type="PANTHER" id="PTHR45436:SF5">
    <property type="entry name" value="SENSOR HISTIDINE KINASE TRCS"/>
    <property type="match status" value="1"/>
</dbReference>
<dbReference type="InterPro" id="IPR003594">
    <property type="entry name" value="HATPase_dom"/>
</dbReference>
<dbReference type="InterPro" id="IPR004358">
    <property type="entry name" value="Sig_transdc_His_kin-like_C"/>
</dbReference>
<dbReference type="SMART" id="SM00387">
    <property type="entry name" value="HATPase_c"/>
    <property type="match status" value="1"/>
</dbReference>
<evidence type="ECO:0000313" key="13">
    <source>
        <dbReference type="Proteomes" id="UP001500728"/>
    </source>
</evidence>
<dbReference type="CDD" id="cd00075">
    <property type="entry name" value="HATPase"/>
    <property type="match status" value="1"/>
</dbReference>
<dbReference type="PROSITE" id="PS50109">
    <property type="entry name" value="HIS_KIN"/>
    <property type="match status" value="1"/>
</dbReference>
<accession>A0ABP6QNG1</accession>
<keyword evidence="5" id="KW-0808">Transferase</keyword>
<keyword evidence="10" id="KW-0472">Membrane</keyword>
<dbReference type="EC" id="2.7.13.3" evidence="3"/>
<evidence type="ECO:0000256" key="2">
    <source>
        <dbReference type="ARBA" id="ARBA00004370"/>
    </source>
</evidence>
<keyword evidence="13" id="KW-1185">Reference proteome</keyword>
<dbReference type="Gene3D" id="3.30.565.10">
    <property type="entry name" value="Histidine kinase-like ATPase, C-terminal domain"/>
    <property type="match status" value="1"/>
</dbReference>
<comment type="caution">
    <text evidence="12">The sequence shown here is derived from an EMBL/GenBank/DDBJ whole genome shotgun (WGS) entry which is preliminary data.</text>
</comment>
<feature type="domain" description="Histidine kinase" evidence="11">
    <location>
        <begin position="28"/>
        <end position="201"/>
    </location>
</feature>
<keyword evidence="4" id="KW-0597">Phosphoprotein</keyword>
<dbReference type="PANTHER" id="PTHR45436">
    <property type="entry name" value="SENSOR HISTIDINE KINASE YKOH"/>
    <property type="match status" value="1"/>
</dbReference>
<reference evidence="13" key="1">
    <citation type="journal article" date="2019" name="Int. J. Syst. Evol. Microbiol.">
        <title>The Global Catalogue of Microorganisms (GCM) 10K type strain sequencing project: providing services to taxonomists for standard genome sequencing and annotation.</title>
        <authorList>
            <consortium name="The Broad Institute Genomics Platform"/>
            <consortium name="The Broad Institute Genome Sequencing Center for Infectious Disease"/>
            <person name="Wu L."/>
            <person name="Ma J."/>
        </authorList>
    </citation>
    <scope>NUCLEOTIDE SEQUENCE [LARGE SCALE GENOMIC DNA]</scope>
    <source>
        <strain evidence="13">JCM 9381</strain>
    </source>
</reference>
<dbReference type="Pfam" id="PF02518">
    <property type="entry name" value="HATPase_c"/>
    <property type="match status" value="1"/>
</dbReference>
<dbReference type="Proteomes" id="UP001500728">
    <property type="component" value="Unassembled WGS sequence"/>
</dbReference>
<evidence type="ECO:0000256" key="4">
    <source>
        <dbReference type="ARBA" id="ARBA00022553"/>
    </source>
</evidence>
<evidence type="ECO:0000256" key="10">
    <source>
        <dbReference type="ARBA" id="ARBA00023136"/>
    </source>
</evidence>
<keyword evidence="9" id="KW-0902">Two-component regulatory system</keyword>
<comment type="catalytic activity">
    <reaction evidence="1">
        <text>ATP + protein L-histidine = ADP + protein N-phospho-L-histidine.</text>
        <dbReference type="EC" id="2.7.13.3"/>
    </reaction>
</comment>
<dbReference type="InterPro" id="IPR005467">
    <property type="entry name" value="His_kinase_dom"/>
</dbReference>
<dbReference type="EMBL" id="BAAAUW010000001">
    <property type="protein sequence ID" value="GAA3245991.1"/>
    <property type="molecule type" value="Genomic_DNA"/>
</dbReference>
<keyword evidence="6" id="KW-0812">Transmembrane</keyword>
<evidence type="ECO:0000256" key="5">
    <source>
        <dbReference type="ARBA" id="ARBA00022679"/>
    </source>
</evidence>
<organism evidence="12 13">
    <name type="scientific">Streptomyces labedae</name>
    <dbReference type="NCBI Taxonomy" id="285569"/>
    <lineage>
        <taxon>Bacteria</taxon>
        <taxon>Bacillati</taxon>
        <taxon>Actinomycetota</taxon>
        <taxon>Actinomycetes</taxon>
        <taxon>Kitasatosporales</taxon>
        <taxon>Streptomycetaceae</taxon>
        <taxon>Streptomyces</taxon>
    </lineage>
</organism>
<evidence type="ECO:0000256" key="1">
    <source>
        <dbReference type="ARBA" id="ARBA00000085"/>
    </source>
</evidence>
<evidence type="ECO:0000259" key="11">
    <source>
        <dbReference type="PROSITE" id="PS50109"/>
    </source>
</evidence>
<evidence type="ECO:0000256" key="9">
    <source>
        <dbReference type="ARBA" id="ARBA00023012"/>
    </source>
</evidence>
<name>A0ABP6QNG1_9ACTN</name>
<evidence type="ECO:0000256" key="7">
    <source>
        <dbReference type="ARBA" id="ARBA00022777"/>
    </source>
</evidence>
<dbReference type="InterPro" id="IPR036890">
    <property type="entry name" value="HATPase_C_sf"/>
</dbReference>